<evidence type="ECO:0000256" key="3">
    <source>
        <dbReference type="ARBA" id="ARBA00022448"/>
    </source>
</evidence>
<evidence type="ECO:0000313" key="11">
    <source>
        <dbReference type="EMBL" id="API59000.1"/>
    </source>
</evidence>
<keyword evidence="12" id="KW-1185">Reference proteome</keyword>
<evidence type="ECO:0000256" key="4">
    <source>
        <dbReference type="ARBA" id="ARBA00022475"/>
    </source>
</evidence>
<dbReference type="Pfam" id="PF12704">
    <property type="entry name" value="MacB_PCD"/>
    <property type="match status" value="1"/>
</dbReference>
<protein>
    <submittedName>
        <fullName evidence="11">ABC transporter substrate-binding protein</fullName>
    </submittedName>
</protein>
<dbReference type="GO" id="GO:0042953">
    <property type="term" value="P:lipoprotein transport"/>
    <property type="evidence" value="ECO:0007669"/>
    <property type="project" value="InterPro"/>
</dbReference>
<keyword evidence="3" id="KW-0813">Transport</keyword>
<dbReference type="PANTHER" id="PTHR30489:SF0">
    <property type="entry name" value="LIPOPROTEIN-RELEASING SYSTEM TRANSMEMBRANE PROTEIN LOLE"/>
    <property type="match status" value="1"/>
</dbReference>
<dbReference type="KEGG" id="sphj:BSL82_06485"/>
<feature type="transmembrane region" description="Helical" evidence="8">
    <location>
        <begin position="274"/>
        <end position="300"/>
    </location>
</feature>
<feature type="domain" description="MacB-like periplasmic core" evidence="10">
    <location>
        <begin position="31"/>
        <end position="242"/>
    </location>
</feature>
<feature type="transmembrane region" description="Helical" evidence="8">
    <location>
        <begin position="383"/>
        <end position="403"/>
    </location>
</feature>
<feature type="domain" description="ABC3 transporter permease C-terminal" evidence="9">
    <location>
        <begin position="279"/>
        <end position="410"/>
    </location>
</feature>
<dbReference type="Pfam" id="PF02687">
    <property type="entry name" value="FtsX"/>
    <property type="match status" value="1"/>
</dbReference>
<keyword evidence="4" id="KW-1003">Cell membrane</keyword>
<proteinExistence type="inferred from homology"/>
<keyword evidence="7 8" id="KW-0472">Membrane</keyword>
<dbReference type="AlphaFoldDB" id="A0A1L3ZTT0"/>
<feature type="transmembrane region" description="Helical" evidence="8">
    <location>
        <begin position="321"/>
        <end position="347"/>
    </location>
</feature>
<evidence type="ECO:0000259" key="10">
    <source>
        <dbReference type="Pfam" id="PF12704"/>
    </source>
</evidence>
<dbReference type="RefSeq" id="WP_072596552.1">
    <property type="nucleotide sequence ID" value="NZ_CP018221.1"/>
</dbReference>
<dbReference type="Proteomes" id="UP000182063">
    <property type="component" value="Chromosome"/>
</dbReference>
<dbReference type="OrthoDB" id="9808461at2"/>
<evidence type="ECO:0000256" key="8">
    <source>
        <dbReference type="SAM" id="Phobius"/>
    </source>
</evidence>
<evidence type="ECO:0000313" key="12">
    <source>
        <dbReference type="Proteomes" id="UP000182063"/>
    </source>
</evidence>
<dbReference type="GO" id="GO:0044874">
    <property type="term" value="P:lipoprotein localization to outer membrane"/>
    <property type="evidence" value="ECO:0007669"/>
    <property type="project" value="TreeGrafter"/>
</dbReference>
<feature type="transmembrane region" description="Helical" evidence="8">
    <location>
        <begin position="21"/>
        <end position="50"/>
    </location>
</feature>
<dbReference type="EMBL" id="CP018221">
    <property type="protein sequence ID" value="API59000.1"/>
    <property type="molecule type" value="Genomic_DNA"/>
</dbReference>
<dbReference type="NCBIfam" id="TIGR02212">
    <property type="entry name" value="lolCE"/>
    <property type="match status" value="1"/>
</dbReference>
<keyword evidence="6 8" id="KW-1133">Transmembrane helix</keyword>
<evidence type="ECO:0000259" key="9">
    <source>
        <dbReference type="Pfam" id="PF02687"/>
    </source>
</evidence>
<reference evidence="12" key="1">
    <citation type="submission" date="2016-11" db="EMBL/GenBank/DDBJ databases">
        <title>Complete Genome Sequence of alachlor-degrading Sphingomonas sp. strain JJ-A5.</title>
        <authorList>
            <person name="Lee H."/>
            <person name="Ka J.-O."/>
        </authorList>
    </citation>
    <scope>NUCLEOTIDE SEQUENCE [LARGE SCALE GENOMIC DNA]</scope>
    <source>
        <strain evidence="12">JJ-A5</strain>
    </source>
</reference>
<dbReference type="InterPro" id="IPR003838">
    <property type="entry name" value="ABC3_permease_C"/>
</dbReference>
<keyword evidence="5 8" id="KW-0812">Transmembrane</keyword>
<gene>
    <name evidence="11" type="ORF">BSL82_06485</name>
</gene>
<sequence>MMLSRYERMIAKRYLVPGGQGEGFIFLVASISLVAVMLGVAALIAVMSVMNGFRAELFDKIIGLNGHAVVQGYGGRLDDWREVRKQALATPGVTEALPLIEQPLMASFGGRVEGVLVRGMEMDDIRTNPTLNEKVIDGRLRNLAPDRPVVAIGVRLAEALGATVGSSISLISPQGQVTPFGTAPRIVSYEVGAIFEVGVYDYDKAFVIMPMEQAQTLLMLGDAVGMIEVMTTDADNVRQILAPLADKVTGRAVVTDWQTMNASLFDALKVERVVMFWVLSIIILVAVFNILSSLIMLVRAKTKDIAILRTMGASRIAMMRIFMTVGTLIGALGIVAGLILGFAILYFRQSIVGGIGFITGQNLWDPSIRYLTELPAKTDPVEVVAIVVMAMVLSFLATLYPAWKAASTDPVQVLRYE</sequence>
<organism evidence="11 12">
    <name type="scientific">Tardibacter chloracetimidivorans</name>
    <dbReference type="NCBI Taxonomy" id="1921510"/>
    <lineage>
        <taxon>Bacteria</taxon>
        <taxon>Pseudomonadati</taxon>
        <taxon>Pseudomonadota</taxon>
        <taxon>Alphaproteobacteria</taxon>
        <taxon>Sphingomonadales</taxon>
        <taxon>Sphingomonadaceae</taxon>
        <taxon>Tardibacter</taxon>
    </lineage>
</organism>
<evidence type="ECO:0000256" key="2">
    <source>
        <dbReference type="ARBA" id="ARBA00005236"/>
    </source>
</evidence>
<dbReference type="InterPro" id="IPR011925">
    <property type="entry name" value="LolCE_TM"/>
</dbReference>
<evidence type="ECO:0000256" key="6">
    <source>
        <dbReference type="ARBA" id="ARBA00022989"/>
    </source>
</evidence>
<dbReference type="STRING" id="1921510.BSL82_06485"/>
<comment type="subcellular location">
    <subcellularLocation>
        <location evidence="1">Cell membrane</location>
        <topology evidence="1">Multi-pass membrane protein</topology>
    </subcellularLocation>
</comment>
<dbReference type="InterPro" id="IPR051447">
    <property type="entry name" value="Lipoprotein-release_system"/>
</dbReference>
<comment type="similarity">
    <text evidence="2">Belongs to the ABC-4 integral membrane protein family. LolC/E subfamily.</text>
</comment>
<dbReference type="InterPro" id="IPR025857">
    <property type="entry name" value="MacB_PCD"/>
</dbReference>
<dbReference type="PANTHER" id="PTHR30489">
    <property type="entry name" value="LIPOPROTEIN-RELEASING SYSTEM TRANSMEMBRANE PROTEIN LOLE"/>
    <property type="match status" value="1"/>
</dbReference>
<dbReference type="GO" id="GO:0098797">
    <property type="term" value="C:plasma membrane protein complex"/>
    <property type="evidence" value="ECO:0007669"/>
    <property type="project" value="TreeGrafter"/>
</dbReference>
<accession>A0A1L3ZTT0</accession>
<name>A0A1L3ZTT0_9SPHN</name>
<evidence type="ECO:0000256" key="7">
    <source>
        <dbReference type="ARBA" id="ARBA00023136"/>
    </source>
</evidence>
<evidence type="ECO:0000256" key="1">
    <source>
        <dbReference type="ARBA" id="ARBA00004651"/>
    </source>
</evidence>
<evidence type="ECO:0000256" key="5">
    <source>
        <dbReference type="ARBA" id="ARBA00022692"/>
    </source>
</evidence>